<sequence length="121" mass="13624">MRSNLLVILLFAVCAVAWNFPQKVGVYSMIHKLTEFKTGSMEERIIYGKVAMFLGDWRNSAKLSSARESAQYRDALITLLSNVNMVRSDAVSDPAGFDNLEYLVGRIRNSYSDSLKTFFGV</sequence>
<protein>
    <submittedName>
        <fullName evidence="2">Uncharacterized protein</fullName>
    </submittedName>
</protein>
<evidence type="ECO:0000313" key="3">
    <source>
        <dbReference type="Proteomes" id="UP001140094"/>
    </source>
</evidence>
<dbReference type="AlphaFoldDB" id="A0A9W8HXJ1"/>
<comment type="caution">
    <text evidence="2">The sequence shown here is derived from an EMBL/GenBank/DDBJ whole genome shotgun (WGS) entry which is preliminary data.</text>
</comment>
<dbReference type="OrthoDB" id="5541310at2759"/>
<accession>A0A9W8HXJ1</accession>
<organism evidence="2 3">
    <name type="scientific">Coemansia guatemalensis</name>
    <dbReference type="NCBI Taxonomy" id="2761395"/>
    <lineage>
        <taxon>Eukaryota</taxon>
        <taxon>Fungi</taxon>
        <taxon>Fungi incertae sedis</taxon>
        <taxon>Zoopagomycota</taxon>
        <taxon>Kickxellomycotina</taxon>
        <taxon>Kickxellomycetes</taxon>
        <taxon>Kickxellales</taxon>
        <taxon>Kickxellaceae</taxon>
        <taxon>Coemansia</taxon>
    </lineage>
</organism>
<proteinExistence type="predicted"/>
<evidence type="ECO:0000313" key="2">
    <source>
        <dbReference type="EMBL" id="KAJ2807334.1"/>
    </source>
</evidence>
<keyword evidence="1" id="KW-0732">Signal</keyword>
<dbReference type="Proteomes" id="UP001140094">
    <property type="component" value="Unassembled WGS sequence"/>
</dbReference>
<feature type="chain" id="PRO_5040934430" evidence="1">
    <location>
        <begin position="18"/>
        <end position="121"/>
    </location>
</feature>
<keyword evidence="3" id="KW-1185">Reference proteome</keyword>
<evidence type="ECO:0000256" key="1">
    <source>
        <dbReference type="SAM" id="SignalP"/>
    </source>
</evidence>
<feature type="signal peptide" evidence="1">
    <location>
        <begin position="1"/>
        <end position="17"/>
    </location>
</feature>
<dbReference type="EMBL" id="JANBUO010000117">
    <property type="protein sequence ID" value="KAJ2807334.1"/>
    <property type="molecule type" value="Genomic_DNA"/>
</dbReference>
<gene>
    <name evidence="2" type="ORF">H4R20_001327</name>
</gene>
<reference evidence="2" key="1">
    <citation type="submission" date="2022-07" db="EMBL/GenBank/DDBJ databases">
        <title>Phylogenomic reconstructions and comparative analyses of Kickxellomycotina fungi.</title>
        <authorList>
            <person name="Reynolds N.K."/>
            <person name="Stajich J.E."/>
            <person name="Barry K."/>
            <person name="Grigoriev I.V."/>
            <person name="Crous P."/>
            <person name="Smith M.E."/>
        </authorList>
    </citation>
    <scope>NUCLEOTIDE SEQUENCE</scope>
    <source>
        <strain evidence="2">NRRL 1565</strain>
    </source>
</reference>
<name>A0A9W8HXJ1_9FUNG</name>